<dbReference type="AlphaFoldDB" id="A0A9D2WNR1"/>
<gene>
    <name evidence="1" type="ORF">SPSYN_02012</name>
</gene>
<protein>
    <submittedName>
        <fullName evidence="1">Uncharacterized protein</fullName>
    </submittedName>
</protein>
<proteinExistence type="predicted"/>
<dbReference type="RefSeq" id="WP_161822338.1">
    <property type="nucleotide sequence ID" value="NZ_LSRS01000004.1"/>
</dbReference>
<name>A0A9D2WNR1_9FIRM</name>
<organism evidence="1 2">
    <name type="scientific">Sporotomaculum syntrophicum</name>
    <dbReference type="NCBI Taxonomy" id="182264"/>
    <lineage>
        <taxon>Bacteria</taxon>
        <taxon>Bacillati</taxon>
        <taxon>Bacillota</taxon>
        <taxon>Clostridia</taxon>
        <taxon>Eubacteriales</taxon>
        <taxon>Desulfallaceae</taxon>
        <taxon>Sporotomaculum</taxon>
    </lineage>
</organism>
<reference evidence="1" key="1">
    <citation type="submission" date="2016-02" db="EMBL/GenBank/DDBJ databases">
        <title>Draft Genome Sequence of Sporotomaculum syntrophicum Strain FB, a Syntrophic Benzoate Degrader.</title>
        <authorList>
            <person name="Nobu M.K."/>
            <person name="Narihiro T."/>
            <person name="Qiu Y.-L."/>
            <person name="Ohashi A."/>
            <person name="Liu W.-T."/>
            <person name="Yuji S."/>
        </authorList>
    </citation>
    <scope>NUCLEOTIDE SEQUENCE</scope>
    <source>
        <strain evidence="1">FB</strain>
    </source>
</reference>
<sequence length="65" mass="7815">MAIYKVTYLKQDYFYETETVKAEVTQDELIKLLQRSDTSVEVALKIHQGEWPWMKDLFKVIKDPY</sequence>
<evidence type="ECO:0000313" key="1">
    <source>
        <dbReference type="EMBL" id="KAF1084842.1"/>
    </source>
</evidence>
<evidence type="ECO:0000313" key="2">
    <source>
        <dbReference type="Proteomes" id="UP000798488"/>
    </source>
</evidence>
<dbReference type="EMBL" id="LSRS01000004">
    <property type="protein sequence ID" value="KAF1084842.1"/>
    <property type="molecule type" value="Genomic_DNA"/>
</dbReference>
<accession>A0A9D2WNR1</accession>
<comment type="caution">
    <text evidence="1">The sequence shown here is derived from an EMBL/GenBank/DDBJ whole genome shotgun (WGS) entry which is preliminary data.</text>
</comment>
<dbReference type="Proteomes" id="UP000798488">
    <property type="component" value="Unassembled WGS sequence"/>
</dbReference>
<keyword evidence="2" id="KW-1185">Reference proteome</keyword>